<feature type="transmembrane region" description="Helical" evidence="10">
    <location>
        <begin position="231"/>
        <end position="249"/>
    </location>
</feature>
<evidence type="ECO:0000256" key="7">
    <source>
        <dbReference type="ARBA" id="ARBA00023008"/>
    </source>
</evidence>
<feature type="chain" id="PRO_5028983766" evidence="11">
    <location>
        <begin position="33"/>
        <end position="629"/>
    </location>
</feature>
<keyword evidence="5 11" id="KW-0732">Signal</keyword>
<dbReference type="EMBL" id="CP060713">
    <property type="protein sequence ID" value="QNN51573.1"/>
    <property type="molecule type" value="Genomic_DNA"/>
</dbReference>
<organism evidence="14 15">
    <name type="scientific">Nocardioides mesophilus</name>
    <dbReference type="NCBI Taxonomy" id="433659"/>
    <lineage>
        <taxon>Bacteria</taxon>
        <taxon>Bacillati</taxon>
        <taxon>Actinomycetota</taxon>
        <taxon>Actinomycetes</taxon>
        <taxon>Propionibacteriales</taxon>
        <taxon>Nocardioidaceae</taxon>
        <taxon>Nocardioides</taxon>
    </lineage>
</organism>
<name>A0A7G9R7J8_9ACTN</name>
<evidence type="ECO:0000256" key="10">
    <source>
        <dbReference type="SAM" id="Phobius"/>
    </source>
</evidence>
<evidence type="ECO:0000256" key="5">
    <source>
        <dbReference type="ARBA" id="ARBA00022729"/>
    </source>
</evidence>
<keyword evidence="15" id="KW-1185">Reference proteome</keyword>
<feature type="signal peptide" evidence="11">
    <location>
        <begin position="1"/>
        <end position="32"/>
    </location>
</feature>
<evidence type="ECO:0000259" key="13">
    <source>
        <dbReference type="Pfam" id="PF05425"/>
    </source>
</evidence>
<dbReference type="InterPro" id="IPR007348">
    <property type="entry name" value="CopC_dom"/>
</dbReference>
<evidence type="ECO:0000256" key="8">
    <source>
        <dbReference type="ARBA" id="ARBA00023136"/>
    </source>
</evidence>
<dbReference type="AlphaFoldDB" id="A0A7G9R7J8"/>
<dbReference type="Proteomes" id="UP000515947">
    <property type="component" value="Chromosome"/>
</dbReference>
<feature type="transmembrane region" description="Helical" evidence="10">
    <location>
        <begin position="575"/>
        <end position="595"/>
    </location>
</feature>
<keyword evidence="4" id="KW-0479">Metal-binding</keyword>
<evidence type="ECO:0000313" key="14">
    <source>
        <dbReference type="EMBL" id="QNN51573.1"/>
    </source>
</evidence>
<feature type="transmembrane region" description="Helical" evidence="10">
    <location>
        <begin position="380"/>
        <end position="402"/>
    </location>
</feature>
<dbReference type="GO" id="GO:0005507">
    <property type="term" value="F:copper ion binding"/>
    <property type="evidence" value="ECO:0007669"/>
    <property type="project" value="InterPro"/>
</dbReference>
<evidence type="ECO:0000256" key="4">
    <source>
        <dbReference type="ARBA" id="ARBA00022723"/>
    </source>
</evidence>
<feature type="transmembrane region" description="Helical" evidence="10">
    <location>
        <begin position="261"/>
        <end position="278"/>
    </location>
</feature>
<comment type="subcellular location">
    <subcellularLocation>
        <location evidence="1">Cell membrane</location>
        <topology evidence="1">Multi-pass membrane protein</topology>
    </subcellularLocation>
</comment>
<keyword evidence="2" id="KW-1003">Cell membrane</keyword>
<evidence type="ECO:0000256" key="3">
    <source>
        <dbReference type="ARBA" id="ARBA00022692"/>
    </source>
</evidence>
<dbReference type="RefSeq" id="WP_187577409.1">
    <property type="nucleotide sequence ID" value="NZ_CP060713.1"/>
</dbReference>
<dbReference type="GO" id="GO:0042597">
    <property type="term" value="C:periplasmic space"/>
    <property type="evidence" value="ECO:0007669"/>
    <property type="project" value="InterPro"/>
</dbReference>
<dbReference type="Gene3D" id="2.60.40.1220">
    <property type="match status" value="1"/>
</dbReference>
<feature type="transmembrane region" description="Helical" evidence="10">
    <location>
        <begin position="185"/>
        <end position="206"/>
    </location>
</feature>
<protein>
    <submittedName>
        <fullName evidence="14">Copper resistance protein CopC/CopD</fullName>
    </submittedName>
</protein>
<dbReference type="GO" id="GO:0046688">
    <property type="term" value="P:response to copper ion"/>
    <property type="evidence" value="ECO:0007669"/>
    <property type="project" value="InterPro"/>
</dbReference>
<dbReference type="Pfam" id="PF04234">
    <property type="entry name" value="CopC"/>
    <property type="match status" value="1"/>
</dbReference>
<dbReference type="GO" id="GO:0005886">
    <property type="term" value="C:plasma membrane"/>
    <property type="evidence" value="ECO:0007669"/>
    <property type="project" value="UniProtKB-SubCell"/>
</dbReference>
<feature type="transmembrane region" description="Helical" evidence="10">
    <location>
        <begin position="145"/>
        <end position="164"/>
    </location>
</feature>
<accession>A0A7G9R7J8</accession>
<keyword evidence="7" id="KW-0186">Copper</keyword>
<feature type="transmembrane region" description="Helical" evidence="10">
    <location>
        <begin position="340"/>
        <end position="360"/>
    </location>
</feature>
<evidence type="ECO:0000256" key="2">
    <source>
        <dbReference type="ARBA" id="ARBA00022475"/>
    </source>
</evidence>
<dbReference type="GO" id="GO:0006825">
    <property type="term" value="P:copper ion transport"/>
    <property type="evidence" value="ECO:0007669"/>
    <property type="project" value="InterPro"/>
</dbReference>
<dbReference type="PANTHER" id="PTHR34820">
    <property type="entry name" value="INNER MEMBRANE PROTEIN YEBZ"/>
    <property type="match status" value="1"/>
</dbReference>
<feature type="domain" description="Copper resistance protein D" evidence="13">
    <location>
        <begin position="334"/>
        <end position="444"/>
    </location>
</feature>
<dbReference type="InterPro" id="IPR032694">
    <property type="entry name" value="CopC/D"/>
</dbReference>
<dbReference type="Pfam" id="PF05425">
    <property type="entry name" value="CopD"/>
    <property type="match status" value="1"/>
</dbReference>
<feature type="region of interest" description="Disordered" evidence="9">
    <location>
        <begin position="608"/>
        <end position="629"/>
    </location>
</feature>
<reference evidence="14 15" key="1">
    <citation type="submission" date="2020-08" db="EMBL/GenBank/DDBJ databases">
        <title>Genome sequence of Nocardioides mesophilus KACC 16243T.</title>
        <authorList>
            <person name="Hyun D.-W."/>
            <person name="Bae J.-W."/>
        </authorList>
    </citation>
    <scope>NUCLEOTIDE SEQUENCE [LARGE SCALE GENOMIC DNA]</scope>
    <source>
        <strain evidence="14 15">KACC 16243</strain>
    </source>
</reference>
<keyword evidence="3 10" id="KW-0812">Transmembrane</keyword>
<keyword evidence="6 10" id="KW-1133">Transmembrane helix</keyword>
<evidence type="ECO:0000256" key="6">
    <source>
        <dbReference type="ARBA" id="ARBA00022989"/>
    </source>
</evidence>
<feature type="transmembrane region" description="Helical" evidence="10">
    <location>
        <begin position="423"/>
        <end position="445"/>
    </location>
</feature>
<dbReference type="PANTHER" id="PTHR34820:SF4">
    <property type="entry name" value="INNER MEMBRANE PROTEIN YEBZ"/>
    <property type="match status" value="1"/>
</dbReference>
<dbReference type="InterPro" id="IPR014755">
    <property type="entry name" value="Cu-Rt/internalin_Ig-like"/>
</dbReference>
<evidence type="ECO:0000256" key="9">
    <source>
        <dbReference type="SAM" id="MobiDB-lite"/>
    </source>
</evidence>
<gene>
    <name evidence="14" type="ORF">H9L09_13430</name>
</gene>
<keyword evidence="8 10" id="KW-0472">Membrane</keyword>
<dbReference type="InterPro" id="IPR008457">
    <property type="entry name" value="Cu-R_CopD_dom"/>
</dbReference>
<sequence length="629" mass="65409">MTHGRGKGALRGAAVLLVALLLALLVPSAAQAHSELQRSDPLDGAVVPVGRTTLTLWFGESVAAASSSFVLRTQDGSLVPTTVSGQGATTVIEIETAPLERNTYQLDWRVFSLDDGHTTSGTLLFGAGLRPAPPTSRGPQIPPTALVLVRWVDLTALLAAIGALTVGDRVLRTLGDRVRRRARTIALLAVLAAWYAGVLTSLVRTFDATLGLGLWWNQTWLVLTETPAGRFWLARQVALTVAVVAVVVWRRRLSRPRRSAVVALLALTVVAGCEAWAGHAATLASGATLVGVAAVAHLWAAGVWAGGLGVLAWCLVPALRHAPGERGRLLGPVWRAYSPLAAVSTVVLLATGLVEAGHHLPDLGAVTTTVYGAGIAAKTVLMVVAFGLAGINTAVVHPGLAARVGGRLPYAAVRRLGLGSPRRFAWTVTAEAALLGLAVALAAVVTSTATSREDLDARRPTTVHVERADGLFVTFEEVPGGPGTGRLIVRLRAIVRPDPAPVTAVDVDLSGPTGHVLVPLALTGPDRYEGTVAEPGAGTWTATVHMHRTNASDTVTSSSWTVEPRAAAHGGPFEVVSSALAALLLALLALTLLVLRRRSRPTAAAAAAAALDRTPVTLPEPAPREESLL</sequence>
<dbReference type="SUPFAM" id="SSF81296">
    <property type="entry name" value="E set domains"/>
    <property type="match status" value="1"/>
</dbReference>
<feature type="transmembrane region" description="Helical" evidence="10">
    <location>
        <begin position="298"/>
        <end position="319"/>
    </location>
</feature>
<proteinExistence type="predicted"/>
<evidence type="ECO:0000256" key="11">
    <source>
        <dbReference type="SAM" id="SignalP"/>
    </source>
</evidence>
<evidence type="ECO:0000259" key="12">
    <source>
        <dbReference type="Pfam" id="PF04234"/>
    </source>
</evidence>
<feature type="domain" description="CopC" evidence="12">
    <location>
        <begin position="33"/>
        <end position="125"/>
    </location>
</feature>
<dbReference type="InterPro" id="IPR014756">
    <property type="entry name" value="Ig_E-set"/>
</dbReference>
<evidence type="ECO:0000313" key="15">
    <source>
        <dbReference type="Proteomes" id="UP000515947"/>
    </source>
</evidence>
<dbReference type="KEGG" id="nmes:H9L09_13430"/>
<evidence type="ECO:0000256" key="1">
    <source>
        <dbReference type="ARBA" id="ARBA00004651"/>
    </source>
</evidence>